<dbReference type="EMBL" id="JADCNM010000010">
    <property type="protein sequence ID" value="KAG0465852.1"/>
    <property type="molecule type" value="Genomic_DNA"/>
</dbReference>
<evidence type="ECO:0000256" key="1">
    <source>
        <dbReference type="SAM" id="MobiDB-lite"/>
    </source>
</evidence>
<sequence>MARWARGEADGVGAEDVRGVIRDVDVLVAAEPRRVSEGLGDEEGGTSEDAGGGKFGVVGTDHCHAP</sequence>
<proteinExistence type="predicted"/>
<evidence type="ECO:0000313" key="2">
    <source>
        <dbReference type="EMBL" id="KAG0465852.1"/>
    </source>
</evidence>
<protein>
    <submittedName>
        <fullName evidence="2">Uncharacterized protein</fullName>
    </submittedName>
</protein>
<gene>
    <name evidence="2" type="ORF">HPP92_020016</name>
</gene>
<evidence type="ECO:0000313" key="3">
    <source>
        <dbReference type="Proteomes" id="UP000639772"/>
    </source>
</evidence>
<comment type="caution">
    <text evidence="2">The sequence shown here is derived from an EMBL/GenBank/DDBJ whole genome shotgun (WGS) entry which is preliminary data.</text>
</comment>
<organism evidence="2 3">
    <name type="scientific">Vanilla planifolia</name>
    <name type="common">Vanilla</name>
    <dbReference type="NCBI Taxonomy" id="51239"/>
    <lineage>
        <taxon>Eukaryota</taxon>
        <taxon>Viridiplantae</taxon>
        <taxon>Streptophyta</taxon>
        <taxon>Embryophyta</taxon>
        <taxon>Tracheophyta</taxon>
        <taxon>Spermatophyta</taxon>
        <taxon>Magnoliopsida</taxon>
        <taxon>Liliopsida</taxon>
        <taxon>Asparagales</taxon>
        <taxon>Orchidaceae</taxon>
        <taxon>Vanilloideae</taxon>
        <taxon>Vanilleae</taxon>
        <taxon>Vanilla</taxon>
    </lineage>
</organism>
<feature type="region of interest" description="Disordered" evidence="1">
    <location>
        <begin position="35"/>
        <end position="66"/>
    </location>
</feature>
<accession>A0A835QDL7</accession>
<name>A0A835QDL7_VANPL</name>
<reference evidence="2 3" key="1">
    <citation type="journal article" date="2020" name="Nat. Food">
        <title>A phased Vanilla planifolia genome enables genetic improvement of flavour and production.</title>
        <authorList>
            <person name="Hasing T."/>
            <person name="Tang H."/>
            <person name="Brym M."/>
            <person name="Khazi F."/>
            <person name="Huang T."/>
            <person name="Chambers A.H."/>
        </authorList>
    </citation>
    <scope>NUCLEOTIDE SEQUENCE [LARGE SCALE GENOMIC DNA]</scope>
    <source>
        <tissue evidence="2">Leaf</tissue>
    </source>
</reference>
<dbReference type="AlphaFoldDB" id="A0A835QDL7"/>
<dbReference type="Proteomes" id="UP000639772">
    <property type="component" value="Chromosome 10"/>
</dbReference>